<feature type="transmembrane region" description="Helical" evidence="1">
    <location>
        <begin position="6"/>
        <end position="28"/>
    </location>
</feature>
<dbReference type="RefSeq" id="WP_163491650.1">
    <property type="nucleotide sequence ID" value="NZ_JACVEL010000006.1"/>
</dbReference>
<protein>
    <recommendedName>
        <fullName evidence="4">Secretion system C-terminal sorting domain-containing protein</fullName>
    </recommendedName>
</protein>
<evidence type="ECO:0000256" key="1">
    <source>
        <dbReference type="SAM" id="Phobius"/>
    </source>
</evidence>
<dbReference type="AlphaFoldDB" id="A0A8J6PD37"/>
<sequence length="130" mass="15018">MILAFTTMEVVVGILIFTLAILVLVISYKKLLAYLGKGSLPKEKYCVLYSLETEPAAGEIQFYFTSEEKKEVKLQLLDEQYNFLKEIYNKECRADGNIIPFNTTELSNGIYFYCLVTENQKTMKKMTIRN</sequence>
<accession>A0A8J6PD37</accession>
<keyword evidence="1" id="KW-0472">Membrane</keyword>
<proteinExistence type="predicted"/>
<reference evidence="2" key="1">
    <citation type="submission" date="2020-09" db="EMBL/GenBank/DDBJ databases">
        <title>Taishania pollutisoli gen. nov., sp. nov., Isolated from Tetrabromobisphenol A-Contaminated Soil.</title>
        <authorList>
            <person name="Chen Q."/>
        </authorList>
    </citation>
    <scope>NUCLEOTIDE SEQUENCE</scope>
    <source>
        <strain evidence="2">CZZ-1</strain>
    </source>
</reference>
<organism evidence="2 3">
    <name type="scientific">Taishania pollutisoli</name>
    <dbReference type="NCBI Taxonomy" id="2766479"/>
    <lineage>
        <taxon>Bacteria</taxon>
        <taxon>Pseudomonadati</taxon>
        <taxon>Bacteroidota</taxon>
        <taxon>Flavobacteriia</taxon>
        <taxon>Flavobacteriales</taxon>
        <taxon>Crocinitomicaceae</taxon>
        <taxon>Taishania</taxon>
    </lineage>
</organism>
<evidence type="ECO:0000313" key="3">
    <source>
        <dbReference type="Proteomes" id="UP000652681"/>
    </source>
</evidence>
<evidence type="ECO:0008006" key="4">
    <source>
        <dbReference type="Google" id="ProtNLM"/>
    </source>
</evidence>
<keyword evidence="3" id="KW-1185">Reference proteome</keyword>
<gene>
    <name evidence="2" type="ORF">H9Y05_10335</name>
</gene>
<keyword evidence="1" id="KW-1133">Transmembrane helix</keyword>
<dbReference type="EMBL" id="JACVEL010000006">
    <property type="protein sequence ID" value="MBC9812867.1"/>
    <property type="molecule type" value="Genomic_DNA"/>
</dbReference>
<dbReference type="Proteomes" id="UP000652681">
    <property type="component" value="Unassembled WGS sequence"/>
</dbReference>
<evidence type="ECO:0000313" key="2">
    <source>
        <dbReference type="EMBL" id="MBC9812867.1"/>
    </source>
</evidence>
<name>A0A8J6PD37_9FLAO</name>
<comment type="caution">
    <text evidence="2">The sequence shown here is derived from an EMBL/GenBank/DDBJ whole genome shotgun (WGS) entry which is preliminary data.</text>
</comment>
<keyword evidence="1" id="KW-0812">Transmembrane</keyword>